<dbReference type="InterPro" id="IPR052895">
    <property type="entry name" value="HetReg/Transcr_Mod"/>
</dbReference>
<gene>
    <name evidence="3" type="ORF">TARUN_8001</name>
</gene>
<evidence type="ECO:0000259" key="2">
    <source>
        <dbReference type="Pfam" id="PF06985"/>
    </source>
</evidence>
<dbReference type="Proteomes" id="UP000266272">
    <property type="component" value="Unassembled WGS sequence"/>
</dbReference>
<protein>
    <submittedName>
        <fullName evidence="3">Het-domain-containing</fullName>
    </submittedName>
</protein>
<dbReference type="InterPro" id="IPR011990">
    <property type="entry name" value="TPR-like_helical_dom_sf"/>
</dbReference>
<dbReference type="STRING" id="490622.A0A395NE46"/>
<evidence type="ECO:0000256" key="1">
    <source>
        <dbReference type="SAM" id="MobiDB-lite"/>
    </source>
</evidence>
<dbReference type="PANTHER" id="PTHR24148:SF78">
    <property type="entry name" value="HETEROKARYON INCOMPATIBILITY DOMAIN-CONTAINING PROTEIN"/>
    <property type="match status" value="1"/>
</dbReference>
<evidence type="ECO:0000313" key="4">
    <source>
        <dbReference type="Proteomes" id="UP000266272"/>
    </source>
</evidence>
<organism evidence="3 4">
    <name type="scientific">Trichoderma arundinaceum</name>
    <dbReference type="NCBI Taxonomy" id="490622"/>
    <lineage>
        <taxon>Eukaryota</taxon>
        <taxon>Fungi</taxon>
        <taxon>Dikarya</taxon>
        <taxon>Ascomycota</taxon>
        <taxon>Pezizomycotina</taxon>
        <taxon>Sordariomycetes</taxon>
        <taxon>Hypocreomycetidae</taxon>
        <taxon>Hypocreales</taxon>
        <taxon>Hypocreaceae</taxon>
        <taxon>Trichoderma</taxon>
    </lineage>
</organism>
<comment type="caution">
    <text evidence="3">The sequence shown here is derived from an EMBL/GenBank/DDBJ whole genome shotgun (WGS) entry which is preliminary data.</text>
</comment>
<sequence length="678" mass="76852">MLVELDVGHQHNNSSPHTTLASQEDTSTAPNYVPKSNEGTQRLSTLSQLQDVEDGAPENVGEAYRYMPLPGPRHIRLLRLLPHRNESAPLQCQLFDYPMLDLGEGPHLYEALSYVWGSSERPSSLLVDGQLMHITTNLHDVLLHLRSPMIERILWIDAVCIDQSSIKERGEQIQYMAEIYCKANRVIVWLGGNTDNSDQALKSIRMAADEENQRLSVSDSDREAILAILERPWFRRIWVLQEVAAAQHIVIMCGRMRIDGYAFCLGLPSLLPYEDIPSHIRSVTYLMRGSIFRPKYEIDPLGGISLDIRSLGGLIDMYHTHEATERHDKVFALLGMSSGNPTSAGLSSNYRTPWEELMKQLVRFILGTRVLVKTWANHQAAVMLAKGCVIGIVTSVYGTMDVRLGDRQRVNTKIRDTPGPSWVIQATAKPLEVGDLICHLLGASNPLVIRPCEDYFSVIMIEFTLPEDDRMGNTDSGELKQPGNSSVHDFLLVWDWHASDEKTPTRDYEAWLSNRAPECTRDESGDFPDKRTRLWNTALVMSDAGSSEKAVINTLQEMKETYTRNFGEADQRTLTCMGKLALAYGRTGHLWEAEIEFWRMIWNRKNIPEGDQDIISDLINFEAMWKSEGHFQRAKNFEKTADLVKSIGGRQLTADEVIKIDQRESTRKKSYHGRRGEN</sequence>
<reference evidence="3 4" key="1">
    <citation type="journal article" date="2018" name="PLoS Pathog.">
        <title>Evolution of structural diversity of trichothecenes, a family of toxins produced by plant pathogenic and entomopathogenic fungi.</title>
        <authorList>
            <person name="Proctor R.H."/>
            <person name="McCormick S.P."/>
            <person name="Kim H.S."/>
            <person name="Cardoza R.E."/>
            <person name="Stanley A.M."/>
            <person name="Lindo L."/>
            <person name="Kelly A."/>
            <person name="Brown D.W."/>
            <person name="Lee T."/>
            <person name="Vaughan M.M."/>
            <person name="Alexander N.J."/>
            <person name="Busman M."/>
            <person name="Gutierrez S."/>
        </authorList>
    </citation>
    <scope>NUCLEOTIDE SEQUENCE [LARGE SCALE GENOMIC DNA]</scope>
    <source>
        <strain evidence="3 4">IBT 40837</strain>
    </source>
</reference>
<keyword evidence="4" id="KW-1185">Reference proteome</keyword>
<feature type="region of interest" description="Disordered" evidence="1">
    <location>
        <begin position="1"/>
        <end position="39"/>
    </location>
</feature>
<proteinExistence type="predicted"/>
<feature type="compositionally biased region" description="Polar residues" evidence="1">
    <location>
        <begin position="10"/>
        <end position="30"/>
    </location>
</feature>
<dbReference type="EMBL" id="PXOA01000553">
    <property type="protein sequence ID" value="RFU74239.1"/>
    <property type="molecule type" value="Genomic_DNA"/>
</dbReference>
<dbReference type="AlphaFoldDB" id="A0A395NE46"/>
<dbReference type="PANTHER" id="PTHR24148">
    <property type="entry name" value="ANKYRIN REPEAT DOMAIN-CONTAINING PROTEIN 39 HOMOLOG-RELATED"/>
    <property type="match status" value="1"/>
</dbReference>
<accession>A0A395NE46</accession>
<name>A0A395NE46_TRIAR</name>
<dbReference type="Pfam" id="PF06985">
    <property type="entry name" value="HET"/>
    <property type="match status" value="1"/>
</dbReference>
<evidence type="ECO:0000313" key="3">
    <source>
        <dbReference type="EMBL" id="RFU74239.1"/>
    </source>
</evidence>
<dbReference type="OrthoDB" id="194358at2759"/>
<dbReference type="InterPro" id="IPR010730">
    <property type="entry name" value="HET"/>
</dbReference>
<dbReference type="Gene3D" id="1.25.40.10">
    <property type="entry name" value="Tetratricopeptide repeat domain"/>
    <property type="match status" value="1"/>
</dbReference>
<feature type="domain" description="Heterokaryon incompatibility" evidence="2">
    <location>
        <begin position="109"/>
        <end position="242"/>
    </location>
</feature>